<dbReference type="EMBL" id="KL142378">
    <property type="protein sequence ID" value="KDR76448.1"/>
    <property type="molecule type" value="Genomic_DNA"/>
</dbReference>
<evidence type="ECO:0000313" key="2">
    <source>
        <dbReference type="Proteomes" id="UP000027222"/>
    </source>
</evidence>
<accession>A0A067TBW9</accession>
<evidence type="ECO:0000313" key="1">
    <source>
        <dbReference type="EMBL" id="KDR76448.1"/>
    </source>
</evidence>
<protein>
    <submittedName>
        <fullName evidence="1">Uncharacterized protein</fullName>
    </submittedName>
</protein>
<organism evidence="1 2">
    <name type="scientific">Galerina marginata (strain CBS 339.88)</name>
    <dbReference type="NCBI Taxonomy" id="685588"/>
    <lineage>
        <taxon>Eukaryota</taxon>
        <taxon>Fungi</taxon>
        <taxon>Dikarya</taxon>
        <taxon>Basidiomycota</taxon>
        <taxon>Agaricomycotina</taxon>
        <taxon>Agaricomycetes</taxon>
        <taxon>Agaricomycetidae</taxon>
        <taxon>Agaricales</taxon>
        <taxon>Agaricineae</taxon>
        <taxon>Strophariaceae</taxon>
        <taxon>Galerina</taxon>
    </lineage>
</organism>
<sequence length="170" mass="18439">MTFRLSALPSIFLYRFFPPVHSIIWYNKSINGRSLGSSVCPYQHGVVSQPTTGQGVRFSLSRDPKMALNHRLSRYARCAVVNCKLLGPEGIKGSKSSTSEETFFATNTPPNQQYLKLTSSQPTPAVMDTFTTIVLNYILISAPSHGAADDSVPAEMERGGCAGNAYCAIG</sequence>
<reference evidence="2" key="1">
    <citation type="journal article" date="2014" name="Proc. Natl. Acad. Sci. U.S.A.">
        <title>Extensive sampling of basidiomycete genomes demonstrates inadequacy of the white-rot/brown-rot paradigm for wood decay fungi.</title>
        <authorList>
            <person name="Riley R."/>
            <person name="Salamov A.A."/>
            <person name="Brown D.W."/>
            <person name="Nagy L.G."/>
            <person name="Floudas D."/>
            <person name="Held B.W."/>
            <person name="Levasseur A."/>
            <person name="Lombard V."/>
            <person name="Morin E."/>
            <person name="Otillar R."/>
            <person name="Lindquist E.A."/>
            <person name="Sun H."/>
            <person name="LaButti K.M."/>
            <person name="Schmutz J."/>
            <person name="Jabbour D."/>
            <person name="Luo H."/>
            <person name="Baker S.E."/>
            <person name="Pisabarro A.G."/>
            <person name="Walton J.D."/>
            <person name="Blanchette R.A."/>
            <person name="Henrissat B."/>
            <person name="Martin F."/>
            <person name="Cullen D."/>
            <person name="Hibbett D.S."/>
            <person name="Grigoriev I.V."/>
        </authorList>
    </citation>
    <scope>NUCLEOTIDE SEQUENCE [LARGE SCALE GENOMIC DNA]</scope>
    <source>
        <strain evidence="2">CBS 339.88</strain>
    </source>
</reference>
<dbReference type="Proteomes" id="UP000027222">
    <property type="component" value="Unassembled WGS sequence"/>
</dbReference>
<gene>
    <name evidence="1" type="ORF">GALMADRAFT_446221</name>
</gene>
<dbReference type="HOGENOM" id="CLU_1570757_0_0_1"/>
<name>A0A067TBW9_GALM3</name>
<keyword evidence="2" id="KW-1185">Reference proteome</keyword>
<dbReference type="AlphaFoldDB" id="A0A067TBW9"/>
<proteinExistence type="predicted"/>